<dbReference type="Gene3D" id="3.40.220.10">
    <property type="entry name" value="Leucine Aminopeptidase, subunit E, domain 1"/>
    <property type="match status" value="1"/>
</dbReference>
<dbReference type="GO" id="GO:0061463">
    <property type="term" value="F:O-acetyl-ADP-ribose deacetylase activity"/>
    <property type="evidence" value="ECO:0007669"/>
    <property type="project" value="TreeGrafter"/>
</dbReference>
<dbReference type="SUPFAM" id="SSF52949">
    <property type="entry name" value="Macro domain-like"/>
    <property type="match status" value="1"/>
</dbReference>
<dbReference type="SMART" id="SM00506">
    <property type="entry name" value="A1pp"/>
    <property type="match status" value="1"/>
</dbReference>
<keyword evidence="3" id="KW-1185">Reference proteome</keyword>
<dbReference type="EMBL" id="BEXT01000001">
    <property type="protein sequence ID" value="GBC64094.1"/>
    <property type="molecule type" value="Genomic_DNA"/>
</dbReference>
<proteinExistence type="predicted"/>
<evidence type="ECO:0000313" key="3">
    <source>
        <dbReference type="Proteomes" id="UP000288096"/>
    </source>
</evidence>
<dbReference type="Proteomes" id="UP000288096">
    <property type="component" value="Unassembled WGS sequence"/>
</dbReference>
<accession>A0A401G4F2</accession>
<dbReference type="PANTHER" id="PTHR11106">
    <property type="entry name" value="GANGLIOSIDE INDUCED DIFFERENTIATION ASSOCIATED PROTEIN 2-RELATED"/>
    <property type="match status" value="1"/>
</dbReference>
<sequence length="174" mass="18910">MKKEILDRMEVRQGDITRLDADAIVNAANSSLLGGGGVDGAIHRAAGPELLAECRTIGGCPTGEARITKGYHLPARHVIHTVGPVYRGKLRDSTLLAACYENSLRLALENHIRTIAFPAISCGVYGYPIKDACRIAVDTTARFLEAHPLPETVIFILFSAKDRAVYEAYFKTIS</sequence>
<dbReference type="Pfam" id="PF01661">
    <property type="entry name" value="Macro"/>
    <property type="match status" value="1"/>
</dbReference>
<name>A0A401G4F2_9BACT</name>
<protein>
    <submittedName>
        <fullName evidence="2">O-acetyl-ADP-ribose deacetylase</fullName>
    </submittedName>
</protein>
<evidence type="ECO:0000259" key="1">
    <source>
        <dbReference type="PROSITE" id="PS51154"/>
    </source>
</evidence>
<evidence type="ECO:0000313" key="2">
    <source>
        <dbReference type="EMBL" id="GBC64094.1"/>
    </source>
</evidence>
<gene>
    <name evidence="2" type="ORF">DENIS_5111</name>
</gene>
<organism evidence="2 3">
    <name type="scientific">Desulfonema ishimotonii</name>
    <dbReference type="NCBI Taxonomy" id="45657"/>
    <lineage>
        <taxon>Bacteria</taxon>
        <taxon>Pseudomonadati</taxon>
        <taxon>Thermodesulfobacteriota</taxon>
        <taxon>Desulfobacteria</taxon>
        <taxon>Desulfobacterales</taxon>
        <taxon>Desulfococcaceae</taxon>
        <taxon>Desulfonema</taxon>
    </lineage>
</organism>
<dbReference type="PANTHER" id="PTHR11106:SF27">
    <property type="entry name" value="MACRO DOMAIN-CONTAINING PROTEIN"/>
    <property type="match status" value="1"/>
</dbReference>
<reference evidence="3" key="1">
    <citation type="submission" date="2017-11" db="EMBL/GenBank/DDBJ databases">
        <authorList>
            <person name="Watanabe M."/>
            <person name="Kojima H."/>
        </authorList>
    </citation>
    <scope>NUCLEOTIDE SEQUENCE [LARGE SCALE GENOMIC DNA]</scope>
    <source>
        <strain evidence="3">Tokyo 01</strain>
    </source>
</reference>
<dbReference type="PROSITE" id="PS51154">
    <property type="entry name" value="MACRO"/>
    <property type="match status" value="1"/>
</dbReference>
<dbReference type="InterPro" id="IPR043472">
    <property type="entry name" value="Macro_dom-like"/>
</dbReference>
<dbReference type="AlphaFoldDB" id="A0A401G4F2"/>
<dbReference type="NCBIfam" id="NF001664">
    <property type="entry name" value="PRK00431.1-6"/>
    <property type="match status" value="1"/>
</dbReference>
<feature type="domain" description="Macro" evidence="1">
    <location>
        <begin position="1"/>
        <end position="174"/>
    </location>
</feature>
<reference evidence="3" key="2">
    <citation type="submission" date="2019-01" db="EMBL/GenBank/DDBJ databases">
        <title>Genome sequence of Desulfonema ishimotonii strain Tokyo 01.</title>
        <authorList>
            <person name="Fukui M."/>
        </authorList>
    </citation>
    <scope>NUCLEOTIDE SEQUENCE [LARGE SCALE GENOMIC DNA]</scope>
    <source>
        <strain evidence="3">Tokyo 01</strain>
    </source>
</reference>
<dbReference type="CDD" id="cd02908">
    <property type="entry name" value="Macro_OAADPr_deacetylase"/>
    <property type="match status" value="1"/>
</dbReference>
<dbReference type="InterPro" id="IPR002589">
    <property type="entry name" value="Macro_dom"/>
</dbReference>
<comment type="caution">
    <text evidence="2">The sequence shown here is derived from an EMBL/GenBank/DDBJ whole genome shotgun (WGS) entry which is preliminary data.</text>
</comment>